<dbReference type="InterPro" id="IPR005477">
    <property type="entry name" value="Dxylulose-5-P_synthase"/>
</dbReference>
<dbReference type="SMART" id="SM00861">
    <property type="entry name" value="Transket_pyr"/>
    <property type="match status" value="1"/>
</dbReference>
<feature type="binding site" evidence="4">
    <location>
        <position position="283"/>
    </location>
    <ligand>
        <name>thiamine diphosphate</name>
        <dbReference type="ChEBI" id="CHEBI:58937"/>
    </ligand>
</feature>
<feature type="binding site" evidence="4">
    <location>
        <begin position="113"/>
        <end position="115"/>
    </location>
    <ligand>
        <name>thiamine diphosphate</name>
        <dbReference type="ChEBI" id="CHEBI:58937"/>
    </ligand>
</feature>
<dbReference type="Pfam" id="PF13292">
    <property type="entry name" value="DXP_synthase_N"/>
    <property type="match status" value="1"/>
</dbReference>
<dbReference type="PANTHER" id="PTHR43322:SF5">
    <property type="entry name" value="1-DEOXY-D-XYLULOSE-5-PHOSPHATE SYNTHASE, CHLOROPLASTIC"/>
    <property type="match status" value="1"/>
</dbReference>
<dbReference type="AlphaFoldDB" id="A0AAW4MRD7"/>
<keyword evidence="9" id="KW-1185">Reference proteome</keyword>
<dbReference type="Proteomes" id="UP001197492">
    <property type="component" value="Unassembled WGS sequence"/>
</dbReference>
<comment type="cofactor">
    <cofactor evidence="4">
        <name>Mg(2+)</name>
        <dbReference type="ChEBI" id="CHEBI:18420"/>
    </cofactor>
    <text evidence="4">Binds 1 Mg(2+) ion per subunit.</text>
</comment>
<dbReference type="GO" id="GO:0009228">
    <property type="term" value="P:thiamine biosynthetic process"/>
    <property type="evidence" value="ECO:0007669"/>
    <property type="project" value="UniProtKB-UniRule"/>
</dbReference>
<evidence type="ECO:0000256" key="3">
    <source>
        <dbReference type="ARBA" id="ARBA00023052"/>
    </source>
</evidence>
<dbReference type="EMBL" id="JAHOEL010000002">
    <property type="protein sequence ID" value="MBV3391750.1"/>
    <property type="molecule type" value="Genomic_DNA"/>
</dbReference>
<dbReference type="NCBIfam" id="NF003933">
    <property type="entry name" value="PRK05444.2-2"/>
    <property type="match status" value="1"/>
</dbReference>
<evidence type="ECO:0000313" key="6">
    <source>
        <dbReference type="EMBL" id="MBV3381727.1"/>
    </source>
</evidence>
<protein>
    <recommendedName>
        <fullName evidence="4">1-deoxy-D-xylulose-5-phosphate synthase</fullName>
        <ecNumber evidence="4">2.2.1.7</ecNumber>
    </recommendedName>
    <alternativeName>
        <fullName evidence="4">1-deoxyxylulose-5-phosphate synthase</fullName>
        <shortName evidence="4">DXP synthase</shortName>
        <shortName evidence="4">DXPS</shortName>
    </alternativeName>
</protein>
<dbReference type="GO" id="GO:0016114">
    <property type="term" value="P:terpenoid biosynthetic process"/>
    <property type="evidence" value="ECO:0007669"/>
    <property type="project" value="UniProtKB-UniRule"/>
</dbReference>
<dbReference type="NCBIfam" id="TIGR00204">
    <property type="entry name" value="dxs"/>
    <property type="match status" value="1"/>
</dbReference>
<evidence type="ECO:0000256" key="4">
    <source>
        <dbReference type="HAMAP-Rule" id="MF_00315"/>
    </source>
</evidence>
<keyword evidence="4" id="KW-0460">Magnesium</keyword>
<evidence type="ECO:0000259" key="5">
    <source>
        <dbReference type="SMART" id="SM00861"/>
    </source>
</evidence>
<feature type="binding site" evidence="4">
    <location>
        <position position="173"/>
    </location>
    <ligand>
        <name>thiamine diphosphate</name>
        <dbReference type="ChEBI" id="CHEBI:58937"/>
    </ligand>
</feature>
<reference evidence="6 9" key="1">
    <citation type="submission" date="2021-06" db="EMBL/GenBank/DDBJ databases">
        <title>Collection of gut derived symbiotic bacterial strains cultured from healthy donors.</title>
        <authorList>
            <person name="Lin H."/>
            <person name="Littmann E."/>
            <person name="Pamer E.G."/>
        </authorList>
    </citation>
    <scope>NUCLEOTIDE SEQUENCE</scope>
    <source>
        <strain evidence="7 9">MSK.21.70</strain>
        <strain evidence="6">MSK.21.82</strain>
    </source>
</reference>
<dbReference type="GO" id="GO:0019288">
    <property type="term" value="P:isopentenyl diphosphate biosynthetic process, methylerythritol 4-phosphate pathway"/>
    <property type="evidence" value="ECO:0007669"/>
    <property type="project" value="TreeGrafter"/>
</dbReference>
<feature type="binding site" evidence="4">
    <location>
        <begin position="145"/>
        <end position="146"/>
    </location>
    <ligand>
        <name>thiamine diphosphate</name>
        <dbReference type="ChEBI" id="CHEBI:58937"/>
    </ligand>
</feature>
<evidence type="ECO:0000313" key="7">
    <source>
        <dbReference type="EMBL" id="MBV3391750.1"/>
    </source>
</evidence>
<keyword evidence="4" id="KW-0784">Thiamine biosynthesis</keyword>
<comment type="pathway">
    <text evidence="4">Metabolic intermediate biosynthesis; 1-deoxy-D-xylulose 5-phosphate biosynthesis; 1-deoxy-D-xylulose 5-phosphate from D-glyceraldehyde 3-phosphate and pyruvate: step 1/1.</text>
</comment>
<dbReference type="InterPro" id="IPR020826">
    <property type="entry name" value="Transketolase_BS"/>
</dbReference>
<comment type="subunit">
    <text evidence="1 4">Homodimer.</text>
</comment>
<dbReference type="GO" id="GO:0030976">
    <property type="term" value="F:thiamine pyrophosphate binding"/>
    <property type="evidence" value="ECO:0007669"/>
    <property type="project" value="UniProtKB-UniRule"/>
</dbReference>
<feature type="binding site" evidence="4">
    <location>
        <position position="144"/>
    </location>
    <ligand>
        <name>Mg(2+)</name>
        <dbReference type="ChEBI" id="CHEBI:18420"/>
    </ligand>
</feature>
<dbReference type="CDD" id="cd07033">
    <property type="entry name" value="TPP_PYR_DXS_TK_like"/>
    <property type="match status" value="1"/>
</dbReference>
<comment type="function">
    <text evidence="4">Catalyzes the acyloin condensation reaction between C atoms 2 and 3 of pyruvate and glyceraldehyde 3-phosphate to yield 1-deoxy-D-xylulose-5-phosphate (DXP).</text>
</comment>
<dbReference type="RefSeq" id="WP_217746855.1">
    <property type="nucleotide sequence ID" value="NZ_JAHOEB010000002.1"/>
</dbReference>
<dbReference type="PROSITE" id="PS00802">
    <property type="entry name" value="TRANSKETOLASE_2"/>
    <property type="match status" value="1"/>
</dbReference>
<evidence type="ECO:0000313" key="8">
    <source>
        <dbReference type="Proteomes" id="UP001196408"/>
    </source>
</evidence>
<dbReference type="Pfam" id="PF02779">
    <property type="entry name" value="Transket_pyr"/>
    <property type="match status" value="1"/>
</dbReference>
<dbReference type="HAMAP" id="MF_00315">
    <property type="entry name" value="DXP_synth"/>
    <property type="match status" value="1"/>
</dbReference>
<feature type="binding site" evidence="4">
    <location>
        <position position="72"/>
    </location>
    <ligand>
        <name>thiamine diphosphate</name>
        <dbReference type="ChEBI" id="CHEBI:58937"/>
    </ligand>
</feature>
<dbReference type="CDD" id="cd02007">
    <property type="entry name" value="TPP_DXS"/>
    <property type="match status" value="1"/>
</dbReference>
<proteinExistence type="inferred from homology"/>
<keyword evidence="4" id="KW-0479">Metal-binding</keyword>
<feature type="binding site" evidence="4">
    <location>
        <position position="366"/>
    </location>
    <ligand>
        <name>thiamine diphosphate</name>
        <dbReference type="ChEBI" id="CHEBI:58937"/>
    </ligand>
</feature>
<comment type="similarity">
    <text evidence="4">Belongs to the transketolase family. DXPS subfamily.</text>
</comment>
<evidence type="ECO:0000256" key="1">
    <source>
        <dbReference type="ARBA" id="ARBA00011738"/>
    </source>
</evidence>
<feature type="domain" description="Transketolase-like pyrimidine-binding" evidence="5">
    <location>
        <begin position="315"/>
        <end position="480"/>
    </location>
</feature>
<comment type="catalytic activity">
    <reaction evidence="4">
        <text>D-glyceraldehyde 3-phosphate + pyruvate + H(+) = 1-deoxy-D-xylulose 5-phosphate + CO2</text>
        <dbReference type="Rhea" id="RHEA:12605"/>
        <dbReference type="ChEBI" id="CHEBI:15361"/>
        <dbReference type="ChEBI" id="CHEBI:15378"/>
        <dbReference type="ChEBI" id="CHEBI:16526"/>
        <dbReference type="ChEBI" id="CHEBI:57792"/>
        <dbReference type="ChEBI" id="CHEBI:59776"/>
        <dbReference type="EC" id="2.2.1.7"/>
    </reaction>
</comment>
<comment type="cofactor">
    <cofactor evidence="4">
        <name>thiamine diphosphate</name>
        <dbReference type="ChEBI" id="CHEBI:58937"/>
    </cofactor>
    <text evidence="4">Binds 1 thiamine pyrophosphate per subunit.</text>
</comment>
<dbReference type="PANTHER" id="PTHR43322">
    <property type="entry name" value="1-D-DEOXYXYLULOSE 5-PHOSPHATE SYNTHASE-RELATED"/>
    <property type="match status" value="1"/>
</dbReference>
<organism evidence="6 8">
    <name type="scientific">Catenibacterium mitsuokai</name>
    <dbReference type="NCBI Taxonomy" id="100886"/>
    <lineage>
        <taxon>Bacteria</taxon>
        <taxon>Bacillati</taxon>
        <taxon>Bacillota</taxon>
        <taxon>Erysipelotrichia</taxon>
        <taxon>Erysipelotrichales</taxon>
        <taxon>Coprobacillaceae</taxon>
        <taxon>Catenibacterium</taxon>
    </lineage>
</organism>
<dbReference type="Pfam" id="PF02780">
    <property type="entry name" value="Transketolase_C"/>
    <property type="match status" value="1"/>
</dbReference>
<dbReference type="GO" id="GO:0005829">
    <property type="term" value="C:cytosol"/>
    <property type="evidence" value="ECO:0007669"/>
    <property type="project" value="TreeGrafter"/>
</dbReference>
<dbReference type="Proteomes" id="UP001196408">
    <property type="component" value="Unassembled WGS sequence"/>
</dbReference>
<evidence type="ECO:0000313" key="9">
    <source>
        <dbReference type="Proteomes" id="UP001197492"/>
    </source>
</evidence>
<sequence>MEIKKIENPRFLKQLNITELNQLSQDIRDFLIENISQTGGHFSSNLGIVELTVALHYVFDSPDDKFLFDVGHQSYVHKILTGRASQFSMLKKYGGLCGFQNRQESIYDPWEAGHSSTAISGATGLALARDLKKEKFEVVSVIGDAALMSGESLEALNFLGGIDTKVIVILNDNNMSISRNVGGLSNFLSDVRMSYQYNQAKNNYTEILSQSPMGQKIFDVTKKVKDKVKKKILLDTPFSQFDLDYIGPIDGHNMAELIRALETVKSLDHSVVLHVLTKKGRGYEPAEKDHSGVYHSVAPFDISKGVQKVVDDEKHSWSQSVSEHIEYLMSKNDDICVITPAMITGSCLQNIFKKYPERSFDVGIAEEHAMTLAAGLSQGGEFPFLSVYSSFFQRAYDQLNHDIARMKLPCLIGIDRAGLVGGDGATHHGVFDIGLIAPIPGVVIMAPKDELEAQKLINTAYYNKDYPYVMRYSKNKVINTHQHTDETIKLGQWELIKEANDAVINVVTYGDNVNAVVEMAEADHLPINIINARFIKPLDKEMLKRITDKPIIVYETDLINGSLGSIMSLYYEKNHIDVDMHFIGIEDHYVTFGDNESLYKQEHISLNDLKNKIEEIKHEKRKN</sequence>
<dbReference type="InterPro" id="IPR033248">
    <property type="entry name" value="Transketolase_C"/>
</dbReference>
<dbReference type="PROSITE" id="PS00801">
    <property type="entry name" value="TRANSKETOLASE_1"/>
    <property type="match status" value="1"/>
</dbReference>
<keyword evidence="4" id="KW-0414">Isoprene biosynthesis</keyword>
<evidence type="ECO:0000256" key="2">
    <source>
        <dbReference type="ARBA" id="ARBA00022679"/>
    </source>
</evidence>
<dbReference type="InterPro" id="IPR049557">
    <property type="entry name" value="Transketolase_CS"/>
</dbReference>
<dbReference type="EC" id="2.2.1.7" evidence="4"/>
<gene>
    <name evidence="4 6" type="primary">dxs</name>
    <name evidence="6" type="ORF">KSV97_00475</name>
    <name evidence="7" type="ORF">KSW06_00480</name>
</gene>
<keyword evidence="3 4" id="KW-0786">Thiamine pyrophosphate</keyword>
<dbReference type="EMBL" id="JAHOEF010000002">
    <property type="protein sequence ID" value="MBV3381727.1"/>
    <property type="molecule type" value="Genomic_DNA"/>
</dbReference>
<name>A0AAW4MRD7_9FIRM</name>
<accession>A0AAW4MRD7</accession>
<dbReference type="GO" id="GO:0000287">
    <property type="term" value="F:magnesium ion binding"/>
    <property type="evidence" value="ECO:0007669"/>
    <property type="project" value="UniProtKB-UniRule"/>
</dbReference>
<comment type="caution">
    <text evidence="6">The sequence shown here is derived from an EMBL/GenBank/DDBJ whole genome shotgun (WGS) entry which is preliminary data.</text>
</comment>
<dbReference type="GO" id="GO:0008661">
    <property type="term" value="F:1-deoxy-D-xylulose-5-phosphate synthase activity"/>
    <property type="evidence" value="ECO:0007669"/>
    <property type="project" value="UniProtKB-UniRule"/>
</dbReference>
<keyword evidence="2 4" id="KW-0808">Transferase</keyword>
<dbReference type="InterPro" id="IPR005475">
    <property type="entry name" value="Transketolase-like_Pyr-bd"/>
</dbReference>
<feature type="binding site" evidence="4">
    <location>
        <position position="173"/>
    </location>
    <ligand>
        <name>Mg(2+)</name>
        <dbReference type="ChEBI" id="CHEBI:18420"/>
    </ligand>
</feature>